<evidence type="ECO:0000313" key="3">
    <source>
        <dbReference type="EMBL" id="KAI7741939.1"/>
    </source>
</evidence>
<feature type="domain" description="Sieve element occlusion N-terminal" evidence="2">
    <location>
        <begin position="134"/>
        <end position="215"/>
    </location>
</feature>
<accession>A0AAD5GHY0</accession>
<feature type="non-terminal residue" evidence="3">
    <location>
        <position position="1"/>
    </location>
</feature>
<feature type="compositionally biased region" description="Polar residues" evidence="1">
    <location>
        <begin position="1"/>
        <end position="18"/>
    </location>
</feature>
<name>A0AAD5GHY0_AMBAR</name>
<proteinExistence type="predicted"/>
<dbReference type="InterPro" id="IPR027942">
    <property type="entry name" value="SEO_N"/>
</dbReference>
<dbReference type="Proteomes" id="UP001206925">
    <property type="component" value="Unassembled WGS sequence"/>
</dbReference>
<dbReference type="GO" id="GO:0010088">
    <property type="term" value="P:phloem development"/>
    <property type="evidence" value="ECO:0007669"/>
    <property type="project" value="InterPro"/>
</dbReference>
<dbReference type="PANTHER" id="PTHR33232">
    <property type="entry name" value="PROTEIN SIEVE ELEMENT OCCLUSION B-LIKE"/>
    <property type="match status" value="1"/>
</dbReference>
<feature type="compositionally biased region" description="Low complexity" evidence="1">
    <location>
        <begin position="24"/>
        <end position="35"/>
    </location>
</feature>
<reference evidence="3" key="1">
    <citation type="submission" date="2022-06" db="EMBL/GenBank/DDBJ databases">
        <title>Uncovering the hologenomic basis of an extraordinary plant invasion.</title>
        <authorList>
            <person name="Bieker V.C."/>
            <person name="Martin M.D."/>
            <person name="Gilbert T."/>
            <person name="Hodgins K."/>
            <person name="Battlay P."/>
            <person name="Petersen B."/>
            <person name="Wilson J."/>
        </authorList>
    </citation>
    <scope>NUCLEOTIDE SEQUENCE</scope>
    <source>
        <strain evidence="3">AA19_3_7</strain>
        <tissue evidence="3">Leaf</tissue>
    </source>
</reference>
<dbReference type="EMBL" id="JAMZMK010008104">
    <property type="protein sequence ID" value="KAI7741939.1"/>
    <property type="molecule type" value="Genomic_DNA"/>
</dbReference>
<dbReference type="InterPro" id="IPR039299">
    <property type="entry name" value="SEOA"/>
</dbReference>
<evidence type="ECO:0000313" key="4">
    <source>
        <dbReference type="Proteomes" id="UP001206925"/>
    </source>
</evidence>
<evidence type="ECO:0000259" key="2">
    <source>
        <dbReference type="Pfam" id="PF14576"/>
    </source>
</evidence>
<dbReference type="PANTHER" id="PTHR33232:SF9">
    <property type="entry name" value="PROTEIN SIEVE ELEMENT OCCLUSION B"/>
    <property type="match status" value="1"/>
</dbReference>
<protein>
    <recommendedName>
        <fullName evidence="2">Sieve element occlusion N-terminal domain-containing protein</fullName>
    </recommendedName>
</protein>
<comment type="caution">
    <text evidence="3">The sequence shown here is derived from an EMBL/GenBank/DDBJ whole genome shotgun (WGS) entry which is preliminary data.</text>
</comment>
<keyword evidence="4" id="KW-1185">Reference proteome</keyword>
<dbReference type="AlphaFoldDB" id="A0AAD5GHY0"/>
<feature type="region of interest" description="Disordered" evidence="1">
    <location>
        <begin position="1"/>
        <end position="35"/>
    </location>
</feature>
<organism evidence="3 4">
    <name type="scientific">Ambrosia artemisiifolia</name>
    <name type="common">Common ragweed</name>
    <dbReference type="NCBI Taxonomy" id="4212"/>
    <lineage>
        <taxon>Eukaryota</taxon>
        <taxon>Viridiplantae</taxon>
        <taxon>Streptophyta</taxon>
        <taxon>Embryophyta</taxon>
        <taxon>Tracheophyta</taxon>
        <taxon>Spermatophyta</taxon>
        <taxon>Magnoliopsida</taxon>
        <taxon>eudicotyledons</taxon>
        <taxon>Gunneridae</taxon>
        <taxon>Pentapetalae</taxon>
        <taxon>asterids</taxon>
        <taxon>campanulids</taxon>
        <taxon>Asterales</taxon>
        <taxon>Asteraceae</taxon>
        <taxon>Asteroideae</taxon>
        <taxon>Heliantheae alliance</taxon>
        <taxon>Heliantheae</taxon>
        <taxon>Ambrosia</taxon>
    </lineage>
</organism>
<evidence type="ECO:0000256" key="1">
    <source>
        <dbReference type="SAM" id="MobiDB-lite"/>
    </source>
</evidence>
<dbReference type="Pfam" id="PF14576">
    <property type="entry name" value="SEO_N"/>
    <property type="match status" value="1"/>
</dbReference>
<gene>
    <name evidence="3" type="ORF">M8C21_024318</name>
</gene>
<sequence length="215" mass="23590">MDQSLSNYTKQTSPSSNPEKPLLTATNPVTTTTNPFTGMVNSAMNQLQQQLPNQQHQKQPLMGPVTNPLAQQLLGMSPNPMHQQQLMGSKYNPTLNSMYNPMHAPRQHGITGPVHNSMMQQLNGGERNSIFSTSDDNVIIKQVLDTHLPDGTDVDIKPLVHIVEDILRHATIKATIDEDVSTSLVAHADVGKSHQPNTVVILNLLSHVIDKLACE</sequence>